<accession>A0A951UN14</accession>
<organism evidence="1 2">
    <name type="scientific">Drouetiella hepatica Uher 2000/2452</name>
    <dbReference type="NCBI Taxonomy" id="904376"/>
    <lineage>
        <taxon>Bacteria</taxon>
        <taxon>Bacillati</taxon>
        <taxon>Cyanobacteriota</taxon>
        <taxon>Cyanophyceae</taxon>
        <taxon>Oculatellales</taxon>
        <taxon>Oculatellaceae</taxon>
        <taxon>Drouetiella</taxon>
    </lineage>
</organism>
<evidence type="ECO:0000313" key="1">
    <source>
        <dbReference type="EMBL" id="MBW4658253.1"/>
    </source>
</evidence>
<dbReference type="EMBL" id="JAHHHD010000004">
    <property type="protein sequence ID" value="MBW4658253.1"/>
    <property type="molecule type" value="Genomic_DNA"/>
</dbReference>
<sequence>MASSGRYRSNVFNFLSRQSMRVQDRVSQTWRQAKMAAVWGAQILLYPLYVGFQATRLVGEQLRKTTRQVLPKLRSVTQTVTEAAAEPFLFADTPIQRSLQALSDFALLLPADRLALQLNPQDPSAPGIWVVVGGSAIASSIPRSLPASKELSLQNNIQLVTSVSSTKLERSGKLQAERSGAIQIQGIASLLSSHRLVLVDIQNQLLDVLSSEQQVFLQRRIAGDVASYWRQQRLLAENQPWVDRFLPLPRERTLALPPIRAFWQLMSWMQTGSVASATNLFQESRLLPSPHSLFALPDRPVLRSAEASWKTGNELLENLSRWFHGSAQKIRAFTTTSALPTSALPSAALPSTALPSAAPSVLQVVQRLPASLQVQRRDRRGVSSSNSLFVRMASPKVSSTFGHSIISLAAENRAAANVEVEPLAAKSDEKALLAKPSWIEAEVRLVTYEKHPIEQLLDWLDRGMLWVEDRVVDVWKWLRDRWST</sequence>
<proteinExistence type="predicted"/>
<gene>
    <name evidence="1" type="ORF">KME15_06235</name>
</gene>
<dbReference type="AlphaFoldDB" id="A0A951UN14"/>
<protein>
    <submittedName>
        <fullName evidence="1">Uncharacterized protein</fullName>
    </submittedName>
</protein>
<reference evidence="1" key="2">
    <citation type="journal article" date="2022" name="Microbiol. Resour. Announc.">
        <title>Metagenome Sequencing to Explore Phylogenomics of Terrestrial Cyanobacteria.</title>
        <authorList>
            <person name="Ward R.D."/>
            <person name="Stajich J.E."/>
            <person name="Johansen J.R."/>
            <person name="Huntemann M."/>
            <person name="Clum A."/>
            <person name="Foster B."/>
            <person name="Foster B."/>
            <person name="Roux S."/>
            <person name="Palaniappan K."/>
            <person name="Varghese N."/>
            <person name="Mukherjee S."/>
            <person name="Reddy T.B.K."/>
            <person name="Daum C."/>
            <person name="Copeland A."/>
            <person name="Chen I.A."/>
            <person name="Ivanova N.N."/>
            <person name="Kyrpides N.C."/>
            <person name="Shapiro N."/>
            <person name="Eloe-Fadrosh E.A."/>
            <person name="Pietrasiak N."/>
        </authorList>
    </citation>
    <scope>NUCLEOTIDE SEQUENCE</scope>
    <source>
        <strain evidence="1">UHER 2000/2452</strain>
    </source>
</reference>
<comment type="caution">
    <text evidence="1">The sequence shown here is derived from an EMBL/GenBank/DDBJ whole genome shotgun (WGS) entry which is preliminary data.</text>
</comment>
<dbReference type="Proteomes" id="UP000757435">
    <property type="component" value="Unassembled WGS sequence"/>
</dbReference>
<reference evidence="1" key="1">
    <citation type="submission" date="2021-05" db="EMBL/GenBank/DDBJ databases">
        <authorList>
            <person name="Pietrasiak N."/>
            <person name="Ward R."/>
            <person name="Stajich J.E."/>
            <person name="Kurbessoian T."/>
        </authorList>
    </citation>
    <scope>NUCLEOTIDE SEQUENCE</scope>
    <source>
        <strain evidence="1">UHER 2000/2452</strain>
    </source>
</reference>
<evidence type="ECO:0000313" key="2">
    <source>
        <dbReference type="Proteomes" id="UP000757435"/>
    </source>
</evidence>
<name>A0A951UN14_9CYAN</name>